<evidence type="ECO:0000313" key="1">
    <source>
        <dbReference type="EMBL" id="NPU67934.1"/>
    </source>
</evidence>
<keyword evidence="2" id="KW-1185">Reference proteome</keyword>
<evidence type="ECO:0000313" key="2">
    <source>
        <dbReference type="Proteomes" id="UP000886476"/>
    </source>
</evidence>
<proteinExistence type="predicted"/>
<reference evidence="1" key="1">
    <citation type="submission" date="2020-05" db="EMBL/GenBank/DDBJ databases">
        <title>Nod-independent and nitrogen-fixing Bradyrhizobium aeschynomene sp. nov. isolated from nodules of Aeschynomene indica.</title>
        <authorList>
            <person name="Zhang Z."/>
        </authorList>
    </citation>
    <scope>NUCLEOTIDE SEQUENCE</scope>
    <source>
        <strain evidence="1">83012</strain>
    </source>
</reference>
<protein>
    <submittedName>
        <fullName evidence="1">Uncharacterized protein</fullName>
    </submittedName>
</protein>
<dbReference type="Proteomes" id="UP000886476">
    <property type="component" value="Unassembled WGS sequence"/>
</dbReference>
<organism evidence="1 2">
    <name type="scientific">Bradyrhizobium aeschynomenes</name>
    <dbReference type="NCBI Taxonomy" id="2734909"/>
    <lineage>
        <taxon>Bacteria</taxon>
        <taxon>Pseudomonadati</taxon>
        <taxon>Pseudomonadota</taxon>
        <taxon>Alphaproteobacteria</taxon>
        <taxon>Hyphomicrobiales</taxon>
        <taxon>Nitrobacteraceae</taxon>
        <taxon>Bradyrhizobium</taxon>
    </lineage>
</organism>
<accession>A0ABX2CIB9</accession>
<comment type="caution">
    <text evidence="1">The sequence shown here is derived from an EMBL/GenBank/DDBJ whole genome shotgun (WGS) entry which is preliminary data.</text>
</comment>
<dbReference type="EMBL" id="JABFDN010000008">
    <property type="protein sequence ID" value="NPU67934.1"/>
    <property type="molecule type" value="Genomic_DNA"/>
</dbReference>
<gene>
    <name evidence="1" type="ORF">HL667_23230</name>
</gene>
<dbReference type="RefSeq" id="WP_172113004.1">
    <property type="nucleotide sequence ID" value="NZ_JABFDN010000008.1"/>
</dbReference>
<name>A0ABX2CIB9_9BRAD</name>
<sequence length="52" mass="5600">MLAPVIDIVADQDTSVGVSGPHGLTVRETTFVRTSIEMLRRPAATAPRRNVP</sequence>